<feature type="compositionally biased region" description="Polar residues" evidence="1">
    <location>
        <begin position="288"/>
        <end position="297"/>
    </location>
</feature>
<organism evidence="2 3">
    <name type="scientific">Sarcoptes scabiei</name>
    <name type="common">Itch mite</name>
    <name type="synonym">Acarus scabiei</name>
    <dbReference type="NCBI Taxonomy" id="52283"/>
    <lineage>
        <taxon>Eukaryota</taxon>
        <taxon>Metazoa</taxon>
        <taxon>Ecdysozoa</taxon>
        <taxon>Arthropoda</taxon>
        <taxon>Chelicerata</taxon>
        <taxon>Arachnida</taxon>
        <taxon>Acari</taxon>
        <taxon>Acariformes</taxon>
        <taxon>Sarcoptiformes</taxon>
        <taxon>Astigmata</taxon>
        <taxon>Psoroptidia</taxon>
        <taxon>Sarcoptoidea</taxon>
        <taxon>Sarcoptidae</taxon>
        <taxon>Sarcoptinae</taxon>
        <taxon>Sarcoptes</taxon>
    </lineage>
</organism>
<gene>
    <name evidence="2" type="ORF">QR98_0080610</name>
</gene>
<dbReference type="Gene3D" id="3.40.50.11210">
    <property type="entry name" value="Rap/Ran-GAP"/>
    <property type="match status" value="1"/>
</dbReference>
<feature type="region of interest" description="Disordered" evidence="1">
    <location>
        <begin position="1175"/>
        <end position="1207"/>
    </location>
</feature>
<dbReference type="GO" id="GO:0005737">
    <property type="term" value="C:cytoplasm"/>
    <property type="evidence" value="ECO:0007669"/>
    <property type="project" value="TreeGrafter"/>
</dbReference>
<feature type="compositionally biased region" description="Polar residues" evidence="1">
    <location>
        <begin position="1175"/>
        <end position="1205"/>
    </location>
</feature>
<feature type="region of interest" description="Disordered" evidence="1">
    <location>
        <begin position="992"/>
        <end position="1011"/>
    </location>
</feature>
<sequence>MLRGDVSSISTNTDSETVMNDATSCGISTMLNDRKQQICNSDRLTIKSISVDSASSVIMNNQIDSIPIEPSMPSNEILFRKYFTFYDLLSAVNLNRLFLDSNLSNLNGPSPSLLDLNRGTTPNSNVATSSAFESSTLSSTSSYSSCASSMSSASHQIHSSINATSVANSFGTLCSSSNNTKSNSPFPLPLAQKEIGNELLAASPNFLNEIGSEHQYSIALTWNNGFKEEIPSSMLNQRQHGDLDSIATFAQHKEIFSRTNMTDSNSSSSSFSSVSSSYHDSSKRNDPIDSSSSSNAKQLHPPIYSKRINIFSDASPFVSPSQHSVMSDLYGMNNSTSFTSNSQASTTTHETKIRNKNIDFESNDLDDGFGSLSSTSISSSFPIFLPNHLPSHSLCPFSQIPESLNVLEMDYGTNFYRTHFRDFEHQNWLQIHDKYGPIIVSIRKERIKANSTGSSSLASATSSSSNSSSASSSSNLNFRWRVIVRTTSLIPLRGTIAALSPMCLSGSGCWECSSSKKSNQNSQDMFNINSVKDVLSLVVPKSVNIQNFRLGSPTVISQLLKLDEMSQNTEYKIGVLYAYGNQNSEEEFYNNILDYSTSSRSPFYDFLSLIASRVRLKEFKGYKAGLDVCNDTTGEYSWTSKFGHTEIMFHVCTELPFNSTNRQQLPRKRHIGNDIVTIVFLHENFTGPPFSPSLIRSKFQQVFIIVKPIQNGKYFRVAVARHRLVPLFGPPVKSCYLRHELRDFILTKIINAENACHSVNKFAEMAKRTRYEYLTEMCQKHSLTQTVSHIDSSLSSNSLQSFKKLLALSSSSSNSSNNSECSKHRNKSNGDSSLCNQFPYSGHILNGIKDPPTLNGAILFSDRCAGSSVPSRLYVHDYNTNRDVEASLLLSNEAIIVVESCTMEVLWAAPVTSIIGWTDSSGVFATTSTNCIVNNIDIRHRTKSFSDKKSKSLDSEPPNNYISNNCRELRLYYHQGECIHIMQKPVNVNVINPRPESINSNGKTTKNTQQQRLFQRNNDPFLMLIRVLELITRKSELRSIVIKRKGGRGTKSTQNFQASLQEHRKSLPVSSLLTIEPFGSCGGDFGFQMKATTGVIEEIYDQTLSDYNLMLGCKILEINKISYGAMSIDELNELINSSLIMCLTFTGFDFHRLQPRCTCVWPKAVQLEHKQKCQQTPPSDYENVTKNLSSTNSTPSKSFNCQQNQKSSKEIKTIKIIHNILPTSSSPSDADYHQQYKHQINRDQQHQQQQPNSLAIKITSSSIKQIFQ</sequence>
<comment type="caution">
    <text evidence="2">The sequence shown here is derived from an EMBL/GenBank/DDBJ whole genome shotgun (WGS) entry which is preliminary data.</text>
</comment>
<dbReference type="AlphaFoldDB" id="A0A132AEW6"/>
<dbReference type="PANTHER" id="PTHR15711:SF22">
    <property type="entry name" value="RAP-GAP DOMAIN-CONTAINING PROTEIN"/>
    <property type="match status" value="1"/>
</dbReference>
<evidence type="ECO:0000313" key="2">
    <source>
        <dbReference type="EMBL" id="KPM09524.1"/>
    </source>
</evidence>
<dbReference type="PROSITE" id="PS50085">
    <property type="entry name" value="RAPGAP"/>
    <property type="match status" value="1"/>
</dbReference>
<name>A0A132AEW6_SARSC</name>
<evidence type="ECO:0000256" key="1">
    <source>
        <dbReference type="SAM" id="MobiDB-lite"/>
    </source>
</evidence>
<dbReference type="OrthoDB" id="6514810at2759"/>
<feature type="compositionally biased region" description="Polar residues" evidence="1">
    <location>
        <begin position="997"/>
        <end position="1011"/>
    </location>
</feature>
<dbReference type="InterPro" id="IPR050989">
    <property type="entry name" value="Rap1_Ran_GAP"/>
</dbReference>
<feature type="region of interest" description="Disordered" evidence="1">
    <location>
        <begin position="453"/>
        <end position="473"/>
    </location>
</feature>
<dbReference type="GO" id="GO:0051056">
    <property type="term" value="P:regulation of small GTPase mediated signal transduction"/>
    <property type="evidence" value="ECO:0007669"/>
    <property type="project" value="InterPro"/>
</dbReference>
<dbReference type="EMBL" id="JXLN01013682">
    <property type="protein sequence ID" value="KPM09524.1"/>
    <property type="molecule type" value="Genomic_DNA"/>
</dbReference>
<dbReference type="InterPro" id="IPR000331">
    <property type="entry name" value="Rap/Ran_GAP_dom"/>
</dbReference>
<dbReference type="InterPro" id="IPR035974">
    <property type="entry name" value="Rap/Ran-GAP_sf"/>
</dbReference>
<dbReference type="GO" id="GO:0005096">
    <property type="term" value="F:GTPase activator activity"/>
    <property type="evidence" value="ECO:0007669"/>
    <property type="project" value="InterPro"/>
</dbReference>
<dbReference type="VEuPathDB" id="VectorBase:SSCA003655"/>
<accession>A0A132AEW6</accession>
<evidence type="ECO:0000313" key="3">
    <source>
        <dbReference type="Proteomes" id="UP000616769"/>
    </source>
</evidence>
<dbReference type="Pfam" id="PF02145">
    <property type="entry name" value="Rap_GAP"/>
    <property type="match status" value="1"/>
</dbReference>
<dbReference type="PANTHER" id="PTHR15711">
    <property type="entry name" value="RAP GTPASE-ACTIVATING PROTEIN"/>
    <property type="match status" value="1"/>
</dbReference>
<protein>
    <submittedName>
        <fullName evidence="2">Signal-induced proliferation-associated 1-like protein 2-like protein</fullName>
    </submittedName>
</protein>
<reference evidence="2 3" key="1">
    <citation type="journal article" date="2015" name="Parasit. Vectors">
        <title>Draft genome of the scabies mite.</title>
        <authorList>
            <person name="Rider S.D.Jr."/>
            <person name="Morgan M.S."/>
            <person name="Arlian L.G."/>
        </authorList>
    </citation>
    <scope>NUCLEOTIDE SEQUENCE [LARGE SCALE GENOMIC DNA]</scope>
    <source>
        <strain evidence="2">Arlian Lab</strain>
    </source>
</reference>
<feature type="region of interest" description="Disordered" evidence="1">
    <location>
        <begin position="812"/>
        <end position="832"/>
    </location>
</feature>
<dbReference type="SUPFAM" id="SSF111347">
    <property type="entry name" value="Rap/Ran-GAP"/>
    <property type="match status" value="1"/>
</dbReference>
<feature type="compositionally biased region" description="Low complexity" evidence="1">
    <location>
        <begin position="264"/>
        <end position="279"/>
    </location>
</feature>
<proteinExistence type="predicted"/>
<feature type="region of interest" description="Disordered" evidence="1">
    <location>
        <begin position="259"/>
        <end position="299"/>
    </location>
</feature>
<dbReference type="Proteomes" id="UP000616769">
    <property type="component" value="Unassembled WGS sequence"/>
</dbReference>